<protein>
    <submittedName>
        <fullName evidence="1">Uncharacterized protein</fullName>
    </submittedName>
</protein>
<reference evidence="1 2" key="1">
    <citation type="submission" date="2020-02" db="EMBL/GenBank/DDBJ databases">
        <title>Genome sequence of Roseobacter ponti.</title>
        <authorList>
            <person name="Hollensteiner J."/>
            <person name="Schneider D."/>
            <person name="Poehlein A."/>
            <person name="Daniel R."/>
        </authorList>
    </citation>
    <scope>NUCLEOTIDE SEQUENCE [LARGE SCALE GENOMIC DNA]</scope>
    <source>
        <strain evidence="1 2">DSM 106830</strain>
    </source>
</reference>
<sequence length="127" mass="13595">MHVGKPGGDIGPVLDSPANKVIEIVVRIAAAKHGGAMGGSSMGGSIQTANIASERARNMLRNLRNDRARQLLMDAIEDPDLFKTLLRTPESIRLSKPHQNRLAPYLIAAIAAGVGPEERAREISEAH</sequence>
<keyword evidence="2" id="KW-1185">Reference proteome</keyword>
<accession>A0A858SVX1</accession>
<dbReference type="RefSeq" id="WP_169642111.1">
    <property type="nucleotide sequence ID" value="NZ_CP048788.1"/>
</dbReference>
<evidence type="ECO:0000313" key="1">
    <source>
        <dbReference type="EMBL" id="QJF52894.1"/>
    </source>
</evidence>
<gene>
    <name evidence="1" type="ORF">G3256_17800</name>
</gene>
<evidence type="ECO:0000313" key="2">
    <source>
        <dbReference type="Proteomes" id="UP000503308"/>
    </source>
</evidence>
<dbReference type="EMBL" id="CP048788">
    <property type="protein sequence ID" value="QJF52894.1"/>
    <property type="molecule type" value="Genomic_DNA"/>
</dbReference>
<proteinExistence type="predicted"/>
<dbReference type="KEGG" id="rpon:G3256_17800"/>
<organism evidence="1 2">
    <name type="scientific">Roseobacter ponti</name>
    <dbReference type="NCBI Taxonomy" id="1891787"/>
    <lineage>
        <taxon>Bacteria</taxon>
        <taxon>Pseudomonadati</taxon>
        <taxon>Pseudomonadota</taxon>
        <taxon>Alphaproteobacteria</taxon>
        <taxon>Rhodobacterales</taxon>
        <taxon>Roseobacteraceae</taxon>
        <taxon>Roseobacter</taxon>
    </lineage>
</organism>
<dbReference type="Proteomes" id="UP000503308">
    <property type="component" value="Chromosome"/>
</dbReference>
<name>A0A858SVX1_9RHOB</name>
<dbReference type="AlphaFoldDB" id="A0A858SVX1"/>